<dbReference type="Gene3D" id="1.20.58.840">
    <property type="match status" value="1"/>
</dbReference>
<gene>
    <name evidence="2" type="ORF">Aiant_05480</name>
</gene>
<dbReference type="Pfam" id="PF01636">
    <property type="entry name" value="APH"/>
    <property type="match status" value="1"/>
</dbReference>
<protein>
    <recommendedName>
        <fullName evidence="1">Aminoglycoside phosphotransferase domain-containing protein</fullName>
    </recommendedName>
</protein>
<dbReference type="SUPFAM" id="SSF56112">
    <property type="entry name" value="Protein kinase-like (PK-like)"/>
    <property type="match status" value="1"/>
</dbReference>
<dbReference type="Gene3D" id="3.30.200.20">
    <property type="entry name" value="Phosphorylase Kinase, domain 1"/>
    <property type="match status" value="1"/>
</dbReference>
<sequence length="302" mass="32783">MGLDEGDLSAALAAGWAIEAAAIDYLPVGAGSFHWSVTDDHGRSWFVKVDRDGPDLRRSFATALALHRAGLDVVVAPVPTLDDAIVHPLPRGYAVTVFPLLDGTPGDFGPHHPEDIPEISGILTALHRATPAVADLAPRTDLRLPGRHDLEAALSDLDRPWTSGPHAEPARALLHRHATRIQDWLAEFDRLTEAVRATTPTWVVTHGEPHPGNVLRTPAGPRLIDWTTVRIAPPERDFWMLTTMLGAEPVDLGLPLSPTATALYRRAWILADVAAFTTDLRTPHRDDADTAAALTYLTGYLD</sequence>
<reference evidence="2 3" key="1">
    <citation type="submission" date="2020-08" db="EMBL/GenBank/DDBJ databases">
        <title>Whole genome shotgun sequence of Actinoplanes ianthinogenes NBRC 13996.</title>
        <authorList>
            <person name="Komaki H."/>
            <person name="Tamura T."/>
        </authorList>
    </citation>
    <scope>NUCLEOTIDE SEQUENCE [LARGE SCALE GENOMIC DNA]</scope>
    <source>
        <strain evidence="2 3">NBRC 13996</strain>
    </source>
</reference>
<proteinExistence type="predicted"/>
<dbReference type="Gene3D" id="1.10.510.10">
    <property type="entry name" value="Transferase(Phosphotransferase) domain 1"/>
    <property type="match status" value="1"/>
</dbReference>
<evidence type="ECO:0000313" key="3">
    <source>
        <dbReference type="Proteomes" id="UP000676967"/>
    </source>
</evidence>
<dbReference type="InterPro" id="IPR011009">
    <property type="entry name" value="Kinase-like_dom_sf"/>
</dbReference>
<accession>A0ABN6C5R6</accession>
<evidence type="ECO:0000259" key="1">
    <source>
        <dbReference type="Pfam" id="PF01636"/>
    </source>
</evidence>
<dbReference type="InterPro" id="IPR002575">
    <property type="entry name" value="Aminoglycoside_PTrfase"/>
</dbReference>
<organism evidence="2 3">
    <name type="scientific">Actinoplanes ianthinogenes</name>
    <dbReference type="NCBI Taxonomy" id="122358"/>
    <lineage>
        <taxon>Bacteria</taxon>
        <taxon>Bacillati</taxon>
        <taxon>Actinomycetota</taxon>
        <taxon>Actinomycetes</taxon>
        <taxon>Micromonosporales</taxon>
        <taxon>Micromonosporaceae</taxon>
        <taxon>Actinoplanes</taxon>
    </lineage>
</organism>
<name>A0ABN6C5R6_9ACTN</name>
<feature type="domain" description="Aminoglycoside phosphotransferase" evidence="1">
    <location>
        <begin position="34"/>
        <end position="248"/>
    </location>
</feature>
<dbReference type="EMBL" id="AP023356">
    <property type="protein sequence ID" value="BCJ39891.1"/>
    <property type="molecule type" value="Genomic_DNA"/>
</dbReference>
<dbReference type="Proteomes" id="UP000676967">
    <property type="component" value="Chromosome"/>
</dbReference>
<evidence type="ECO:0000313" key="2">
    <source>
        <dbReference type="EMBL" id="BCJ39891.1"/>
    </source>
</evidence>
<keyword evidence="3" id="KW-1185">Reference proteome</keyword>